<reference evidence="1 2" key="1">
    <citation type="journal article" date="2020" name="ISME J.">
        <title>Uncovering the hidden diversity of litter-decomposition mechanisms in mushroom-forming fungi.</title>
        <authorList>
            <person name="Floudas D."/>
            <person name="Bentzer J."/>
            <person name="Ahren D."/>
            <person name="Johansson T."/>
            <person name="Persson P."/>
            <person name="Tunlid A."/>
        </authorList>
    </citation>
    <scope>NUCLEOTIDE SEQUENCE [LARGE SCALE GENOMIC DNA]</scope>
    <source>
        <strain evidence="1 2">CBS 146.42</strain>
    </source>
</reference>
<keyword evidence="2" id="KW-1185">Reference proteome</keyword>
<dbReference type="PANTHER" id="PTHR21708:SF43">
    <property type="entry name" value="KETOPANTOATE REDUCTASE C-TERMINAL DOMAIN-CONTAINING PROTEIN"/>
    <property type="match status" value="1"/>
</dbReference>
<comment type="caution">
    <text evidence="1">The sequence shown here is derived from an EMBL/GenBank/DDBJ whole genome shotgun (WGS) entry which is preliminary data.</text>
</comment>
<dbReference type="InterPro" id="IPR051402">
    <property type="entry name" value="KPR-Related"/>
</dbReference>
<organism evidence="1 2">
    <name type="scientific">Leucocoprinus leucothites</name>
    <dbReference type="NCBI Taxonomy" id="201217"/>
    <lineage>
        <taxon>Eukaryota</taxon>
        <taxon>Fungi</taxon>
        <taxon>Dikarya</taxon>
        <taxon>Basidiomycota</taxon>
        <taxon>Agaricomycotina</taxon>
        <taxon>Agaricomycetes</taxon>
        <taxon>Agaricomycetidae</taxon>
        <taxon>Agaricales</taxon>
        <taxon>Agaricineae</taxon>
        <taxon>Agaricaceae</taxon>
        <taxon>Leucocoprinus</taxon>
    </lineage>
</organism>
<name>A0A8H5FVG8_9AGAR</name>
<dbReference type="PANTHER" id="PTHR21708">
    <property type="entry name" value="PROBABLE 2-DEHYDROPANTOATE 2-REDUCTASE"/>
    <property type="match status" value="1"/>
</dbReference>
<dbReference type="Proteomes" id="UP000559027">
    <property type="component" value="Unassembled WGS sequence"/>
</dbReference>
<proteinExistence type="predicted"/>
<protein>
    <submittedName>
        <fullName evidence="1">Uncharacterized protein</fullName>
    </submittedName>
</protein>
<sequence>MQNGLNVEKDLYDALMRLGKGPANIISTALYIQSNLVSPNVVEHGSVGRTSIGLYRRGDYTTMDYSPQEIEILEDLRDILLMGGTTLTVVPEIQRVKFQKNILNVAMSSLPT</sequence>
<dbReference type="OrthoDB" id="3609at2759"/>
<dbReference type="Gene3D" id="3.40.50.720">
    <property type="entry name" value="NAD(P)-binding Rossmann-like Domain"/>
    <property type="match status" value="1"/>
</dbReference>
<evidence type="ECO:0000313" key="1">
    <source>
        <dbReference type="EMBL" id="KAF5350651.1"/>
    </source>
</evidence>
<evidence type="ECO:0000313" key="2">
    <source>
        <dbReference type="Proteomes" id="UP000559027"/>
    </source>
</evidence>
<dbReference type="AlphaFoldDB" id="A0A8H5FVG8"/>
<accession>A0A8H5FVG8</accession>
<gene>
    <name evidence="1" type="ORF">D9756_008710</name>
</gene>
<dbReference type="EMBL" id="JAACJO010000014">
    <property type="protein sequence ID" value="KAF5350651.1"/>
    <property type="molecule type" value="Genomic_DNA"/>
</dbReference>
<dbReference type="GO" id="GO:0005737">
    <property type="term" value="C:cytoplasm"/>
    <property type="evidence" value="ECO:0007669"/>
    <property type="project" value="TreeGrafter"/>
</dbReference>